<feature type="transmembrane region" description="Helical" evidence="1">
    <location>
        <begin position="87"/>
        <end position="106"/>
    </location>
</feature>
<dbReference type="InterPro" id="IPR011990">
    <property type="entry name" value="TPR-like_helical_dom_sf"/>
</dbReference>
<dbReference type="RefSeq" id="WP_099148759.1">
    <property type="nucleotide sequence ID" value="NZ_PDUD01000004.1"/>
</dbReference>
<evidence type="ECO:0000256" key="1">
    <source>
        <dbReference type="SAM" id="Phobius"/>
    </source>
</evidence>
<keyword evidence="1" id="KW-0472">Membrane</keyword>
<dbReference type="AlphaFoldDB" id="A0A2D0NIF2"/>
<evidence type="ECO:0008006" key="4">
    <source>
        <dbReference type="Google" id="ProtNLM"/>
    </source>
</evidence>
<comment type="caution">
    <text evidence="2">The sequence shown here is derived from an EMBL/GenBank/DDBJ whole genome shotgun (WGS) entry which is preliminary data.</text>
</comment>
<dbReference type="OrthoDB" id="979271at2"/>
<dbReference type="EMBL" id="PDUD01000004">
    <property type="protein sequence ID" value="PHN07969.1"/>
    <property type="molecule type" value="Genomic_DNA"/>
</dbReference>
<name>A0A2D0NIF2_FLAN2</name>
<keyword evidence="1" id="KW-1133">Transmembrane helix</keyword>
<proteinExistence type="predicted"/>
<reference evidence="2 3" key="1">
    <citation type="submission" date="2017-10" db="EMBL/GenBank/DDBJ databases">
        <title>The draft genome sequence of Lewinella nigricans NBRC 102662.</title>
        <authorList>
            <person name="Wang K."/>
        </authorList>
    </citation>
    <scope>NUCLEOTIDE SEQUENCE [LARGE SCALE GENOMIC DNA]</scope>
    <source>
        <strain evidence="2 3">NBRC 102662</strain>
    </source>
</reference>
<sequence>MSSLAEQYDRIERYLQGAMTPGEMDEFNQKLNNDPELASAVTLHQELAETLAGDRIHQFRKTLQEVNANWKPATGGRWLRVLKSPQNLAIAASLLLLIGFFGWWSFQTPSGAELASENFEQLPVQAFMSLDSGDAQVIRKSANQAYIAGEYEAAAEQFEALTELAPGELSYQLYLGVSQVGANAAADAVNTLKPLADGTDQSVKSEAAWYLALAYLQMEEKTAARPYLDQLVRTGGFGADDAEKLINMLY</sequence>
<protein>
    <recommendedName>
        <fullName evidence="4">Tetratricopeptide repeat protein</fullName>
    </recommendedName>
</protein>
<keyword evidence="3" id="KW-1185">Reference proteome</keyword>
<keyword evidence="1" id="KW-0812">Transmembrane</keyword>
<gene>
    <name evidence="2" type="ORF">CRP01_04235</name>
</gene>
<evidence type="ECO:0000313" key="3">
    <source>
        <dbReference type="Proteomes" id="UP000223913"/>
    </source>
</evidence>
<organism evidence="2 3">
    <name type="scientific">Flavilitoribacter nigricans (strain ATCC 23147 / DSM 23189 / NBRC 102662 / NCIMB 1420 / SS-2)</name>
    <name type="common">Lewinella nigricans</name>
    <dbReference type="NCBI Taxonomy" id="1122177"/>
    <lineage>
        <taxon>Bacteria</taxon>
        <taxon>Pseudomonadati</taxon>
        <taxon>Bacteroidota</taxon>
        <taxon>Saprospiria</taxon>
        <taxon>Saprospirales</taxon>
        <taxon>Lewinellaceae</taxon>
        <taxon>Flavilitoribacter</taxon>
    </lineage>
</organism>
<dbReference type="Proteomes" id="UP000223913">
    <property type="component" value="Unassembled WGS sequence"/>
</dbReference>
<dbReference type="Gene3D" id="1.25.40.10">
    <property type="entry name" value="Tetratricopeptide repeat domain"/>
    <property type="match status" value="1"/>
</dbReference>
<accession>A0A2D0NIF2</accession>
<dbReference type="SUPFAM" id="SSF48452">
    <property type="entry name" value="TPR-like"/>
    <property type="match status" value="1"/>
</dbReference>
<evidence type="ECO:0000313" key="2">
    <source>
        <dbReference type="EMBL" id="PHN07969.1"/>
    </source>
</evidence>